<dbReference type="PATRIC" id="fig|1133569.4.peg.940"/>
<evidence type="ECO:0000256" key="6">
    <source>
        <dbReference type="ARBA" id="ARBA00023136"/>
    </source>
</evidence>
<keyword evidence="5 7" id="KW-1133">Transmembrane helix</keyword>
<comment type="subcellular location">
    <subcellularLocation>
        <location evidence="1">Cell membrane</location>
        <topology evidence="1">Multi-pass membrane protein</topology>
    </subcellularLocation>
</comment>
<protein>
    <recommendedName>
        <fullName evidence="10">ABC transmembrane type-1 domain-containing protein</fullName>
    </recommendedName>
</protein>
<dbReference type="GO" id="GO:0005886">
    <property type="term" value="C:plasma membrane"/>
    <property type="evidence" value="ECO:0007669"/>
    <property type="project" value="UniProtKB-SubCell"/>
</dbReference>
<dbReference type="Gene3D" id="1.10.3720.10">
    <property type="entry name" value="MetI-like"/>
    <property type="match status" value="1"/>
</dbReference>
<dbReference type="PANTHER" id="PTHR43744">
    <property type="entry name" value="ABC TRANSPORTER PERMEASE PROTEIN MG189-RELATED-RELATED"/>
    <property type="match status" value="1"/>
</dbReference>
<evidence type="ECO:0000256" key="3">
    <source>
        <dbReference type="ARBA" id="ARBA00022475"/>
    </source>
</evidence>
<evidence type="ECO:0000256" key="1">
    <source>
        <dbReference type="ARBA" id="ARBA00004651"/>
    </source>
</evidence>
<reference evidence="8 9" key="1">
    <citation type="journal article" date="2015" name="Genome Announc.">
        <title>Expanding the biotechnology potential of lactobacilli through comparative genomics of 213 strains and associated genera.</title>
        <authorList>
            <person name="Sun Z."/>
            <person name="Harris H.M."/>
            <person name="McCann A."/>
            <person name="Guo C."/>
            <person name="Argimon S."/>
            <person name="Zhang W."/>
            <person name="Yang X."/>
            <person name="Jeffery I.B."/>
            <person name="Cooney J.C."/>
            <person name="Kagawa T.F."/>
            <person name="Liu W."/>
            <person name="Song Y."/>
            <person name="Salvetti E."/>
            <person name="Wrobel A."/>
            <person name="Rasinkangas P."/>
            <person name="Parkhill J."/>
            <person name="Rea M.C."/>
            <person name="O'Sullivan O."/>
            <person name="Ritari J."/>
            <person name="Douillard F.P."/>
            <person name="Paul Ross R."/>
            <person name="Yang R."/>
            <person name="Briner A.E."/>
            <person name="Felis G.E."/>
            <person name="de Vos W.M."/>
            <person name="Barrangou R."/>
            <person name="Klaenhammer T.R."/>
            <person name="Caufield P.W."/>
            <person name="Cui Y."/>
            <person name="Zhang H."/>
            <person name="O'Toole P.W."/>
        </authorList>
    </citation>
    <scope>NUCLEOTIDE SEQUENCE [LARGE SCALE GENOMIC DNA]</scope>
    <source>
        <strain evidence="8 9">DSM 20605</strain>
    </source>
</reference>
<dbReference type="PANTHER" id="PTHR43744:SF12">
    <property type="entry name" value="ABC TRANSPORTER PERMEASE PROTEIN MG189-RELATED"/>
    <property type="match status" value="1"/>
</dbReference>
<evidence type="ECO:0000256" key="5">
    <source>
        <dbReference type="ARBA" id="ARBA00022989"/>
    </source>
</evidence>
<organism evidence="8 9">
    <name type="scientific">Liquorilactobacillus vini DSM 20605</name>
    <dbReference type="NCBI Taxonomy" id="1133569"/>
    <lineage>
        <taxon>Bacteria</taxon>
        <taxon>Bacillati</taxon>
        <taxon>Bacillota</taxon>
        <taxon>Bacilli</taxon>
        <taxon>Lactobacillales</taxon>
        <taxon>Lactobacillaceae</taxon>
        <taxon>Liquorilactobacillus</taxon>
    </lineage>
</organism>
<dbReference type="SUPFAM" id="SSF161098">
    <property type="entry name" value="MetI-like"/>
    <property type="match status" value="1"/>
</dbReference>
<gene>
    <name evidence="8" type="ORF">FD21_GL000859</name>
</gene>
<dbReference type="Proteomes" id="UP000051576">
    <property type="component" value="Unassembled WGS sequence"/>
</dbReference>
<sequence>MNVISIWNDYLLPSLVLPQRQYTIPLEMYMFFGQFTKQWHLAMAGLTLSVFPVIIFYFFAQKYIIKGVTEGAVK</sequence>
<keyword evidence="2" id="KW-0813">Transport</keyword>
<accession>A0A0R2BPA2</accession>
<keyword evidence="9" id="KW-1185">Reference proteome</keyword>
<feature type="transmembrane region" description="Helical" evidence="7">
    <location>
        <begin position="39"/>
        <end position="60"/>
    </location>
</feature>
<keyword evidence="3" id="KW-1003">Cell membrane</keyword>
<dbReference type="eggNOG" id="COG0395">
    <property type="taxonomic scope" value="Bacteria"/>
</dbReference>
<dbReference type="AlphaFoldDB" id="A0A0R2BPA2"/>
<evidence type="ECO:0000256" key="2">
    <source>
        <dbReference type="ARBA" id="ARBA00022448"/>
    </source>
</evidence>
<dbReference type="InterPro" id="IPR035906">
    <property type="entry name" value="MetI-like_sf"/>
</dbReference>
<name>A0A0R2BPA2_9LACO</name>
<evidence type="ECO:0000313" key="9">
    <source>
        <dbReference type="Proteomes" id="UP000051576"/>
    </source>
</evidence>
<proteinExistence type="predicted"/>
<dbReference type="EMBL" id="AYYX01000222">
    <property type="protein sequence ID" value="KRM81341.1"/>
    <property type="molecule type" value="Genomic_DNA"/>
</dbReference>
<evidence type="ECO:0008006" key="10">
    <source>
        <dbReference type="Google" id="ProtNLM"/>
    </source>
</evidence>
<keyword evidence="4 7" id="KW-0812">Transmembrane</keyword>
<dbReference type="STRING" id="1133569.FD21_GL000859"/>
<keyword evidence="6 7" id="KW-0472">Membrane</keyword>
<evidence type="ECO:0000256" key="7">
    <source>
        <dbReference type="SAM" id="Phobius"/>
    </source>
</evidence>
<evidence type="ECO:0000313" key="8">
    <source>
        <dbReference type="EMBL" id="KRM81341.1"/>
    </source>
</evidence>
<comment type="caution">
    <text evidence="8">The sequence shown here is derived from an EMBL/GenBank/DDBJ whole genome shotgun (WGS) entry which is preliminary data.</text>
</comment>
<evidence type="ECO:0000256" key="4">
    <source>
        <dbReference type="ARBA" id="ARBA00022692"/>
    </source>
</evidence>